<accession>F5XDY4</accession>
<evidence type="ECO:0000313" key="2">
    <source>
        <dbReference type="EMBL" id="BAK35157.1"/>
    </source>
</evidence>
<evidence type="ECO:0000256" key="1">
    <source>
        <dbReference type="SAM" id="MobiDB-lite"/>
    </source>
</evidence>
<dbReference type="AlphaFoldDB" id="F5XDY4"/>
<evidence type="ECO:0000313" key="3">
    <source>
        <dbReference type="Proteomes" id="UP000007947"/>
    </source>
</evidence>
<keyword evidence="3" id="KW-1185">Reference proteome</keyword>
<reference evidence="2 3" key="1">
    <citation type="submission" date="2011-05" db="EMBL/GenBank/DDBJ databases">
        <title>Whole genome sequence of Microlunatus phosphovorus NM-1.</title>
        <authorList>
            <person name="Hosoyama A."/>
            <person name="Sasaki K."/>
            <person name="Harada T."/>
            <person name="Igarashi R."/>
            <person name="Kawakoshi A."/>
            <person name="Sasagawa M."/>
            <person name="Fukada J."/>
            <person name="Nakamura S."/>
            <person name="Katano Y."/>
            <person name="Hanada S."/>
            <person name="Kamagata Y."/>
            <person name="Nakamura N."/>
            <person name="Yamazaki S."/>
            <person name="Fujita N."/>
        </authorList>
    </citation>
    <scope>NUCLEOTIDE SEQUENCE [LARGE SCALE GENOMIC DNA]</scope>
    <source>
        <strain evidence="3">ATCC 700054 / DSM 10555 / JCM 9379 / NBRC 101784 / NCIMB 13414 / VKM Ac-1990 / NM-1</strain>
    </source>
</reference>
<protein>
    <submittedName>
        <fullName evidence="2">Uncharacterized protein</fullName>
    </submittedName>
</protein>
<feature type="region of interest" description="Disordered" evidence="1">
    <location>
        <begin position="53"/>
        <end position="74"/>
    </location>
</feature>
<proteinExistence type="predicted"/>
<dbReference type="Proteomes" id="UP000007947">
    <property type="component" value="Chromosome"/>
</dbReference>
<gene>
    <name evidence="2" type="ordered locus">MLP_21430</name>
</gene>
<dbReference type="KEGG" id="mph:MLP_21430"/>
<sequence length="97" mass="10628">MSGQSPHLVRVTTNKGIIKWTGLIDEFGQFVAFELTPESVGDVRRHLSARRMPTHSLQDVRRDGPRGPLIAGLGRHNVDPTANLIGYRAGPVFPSLS</sequence>
<name>F5XDY4_MICPN</name>
<dbReference type="EMBL" id="AP012204">
    <property type="protein sequence ID" value="BAK35157.1"/>
    <property type="molecule type" value="Genomic_DNA"/>
</dbReference>
<dbReference type="HOGENOM" id="CLU_2343561_0_0_11"/>
<organism evidence="2 3">
    <name type="scientific">Microlunatus phosphovorus (strain ATCC 700054 / DSM 10555 / JCM 9379 / NBRC 101784 / NCIMB 13414 / VKM Ac-1990 / NM-1)</name>
    <dbReference type="NCBI Taxonomy" id="1032480"/>
    <lineage>
        <taxon>Bacteria</taxon>
        <taxon>Bacillati</taxon>
        <taxon>Actinomycetota</taxon>
        <taxon>Actinomycetes</taxon>
        <taxon>Propionibacteriales</taxon>
        <taxon>Propionibacteriaceae</taxon>
        <taxon>Microlunatus</taxon>
    </lineage>
</organism>